<dbReference type="Gene3D" id="3.40.50.1820">
    <property type="entry name" value="alpha/beta hydrolase"/>
    <property type="match status" value="1"/>
</dbReference>
<dbReference type="InterPro" id="IPR000639">
    <property type="entry name" value="Epox_hydrolase-like"/>
</dbReference>
<accession>A0A1M6PH29</accession>
<dbReference type="PRINTS" id="PR00412">
    <property type="entry name" value="EPOXHYDRLASE"/>
</dbReference>
<gene>
    <name evidence="2" type="ORF">SAMN05443637_102267</name>
</gene>
<keyword evidence="3" id="KW-1185">Reference proteome</keyword>
<feature type="domain" description="AB hydrolase-1" evidence="1">
    <location>
        <begin position="25"/>
        <end position="272"/>
    </location>
</feature>
<evidence type="ECO:0000259" key="1">
    <source>
        <dbReference type="Pfam" id="PF00561"/>
    </source>
</evidence>
<dbReference type="AlphaFoldDB" id="A0A1M6PH29"/>
<evidence type="ECO:0000313" key="3">
    <source>
        <dbReference type="Proteomes" id="UP000184363"/>
    </source>
</evidence>
<dbReference type="InterPro" id="IPR029058">
    <property type="entry name" value="AB_hydrolase_fold"/>
</dbReference>
<dbReference type="Pfam" id="PF00561">
    <property type="entry name" value="Abhydrolase_1"/>
    <property type="match status" value="1"/>
</dbReference>
<evidence type="ECO:0000313" key="2">
    <source>
        <dbReference type="EMBL" id="SHK07265.1"/>
    </source>
</evidence>
<sequence length="291" mass="31714">MFERWTDLTVGGGPVRLYRAGTTGPPLLLLHGGMLDTAQGVWRRVAPELARDHRVHVIDLPRHGGSRPWPGRLDDAFFRGFLHALLDTLGLTRVAIVGLSLGAGIGVGYALDHPERVSALVAVAPGGLGARRRAQFLTWLYLRTPGALWLTTRILARYPRLIRDSLDANLAAGKRTPDFDEIVALATEEARAKAAHHEPAIDDWMALAYGPFAMRLDLLPDLPRLTVPTLWVRGERDELVGAAEMIAAAQAAPGSHLATIPGAGHIVTYDEPDELTRLVRECLERDSAEHG</sequence>
<dbReference type="GO" id="GO:0003824">
    <property type="term" value="F:catalytic activity"/>
    <property type="evidence" value="ECO:0007669"/>
    <property type="project" value="InterPro"/>
</dbReference>
<dbReference type="EMBL" id="FRAP01000002">
    <property type="protein sequence ID" value="SHK07265.1"/>
    <property type="molecule type" value="Genomic_DNA"/>
</dbReference>
<dbReference type="PANTHER" id="PTHR43194">
    <property type="entry name" value="HYDROLASE ALPHA/BETA FOLD FAMILY"/>
    <property type="match status" value="1"/>
</dbReference>
<organism evidence="2 3">
    <name type="scientific">Pseudonocardia thermophila</name>
    <dbReference type="NCBI Taxonomy" id="1848"/>
    <lineage>
        <taxon>Bacteria</taxon>
        <taxon>Bacillati</taxon>
        <taxon>Actinomycetota</taxon>
        <taxon>Actinomycetes</taxon>
        <taxon>Pseudonocardiales</taxon>
        <taxon>Pseudonocardiaceae</taxon>
        <taxon>Pseudonocardia</taxon>
    </lineage>
</organism>
<dbReference type="PRINTS" id="PR00111">
    <property type="entry name" value="ABHYDROLASE"/>
</dbReference>
<dbReference type="RefSeq" id="WP_073455393.1">
    <property type="nucleotide sequence ID" value="NZ_FRAP01000002.1"/>
</dbReference>
<dbReference type="InterPro" id="IPR050228">
    <property type="entry name" value="Carboxylesterase_BioH"/>
</dbReference>
<dbReference type="SUPFAM" id="SSF53474">
    <property type="entry name" value="alpha/beta-Hydrolases"/>
    <property type="match status" value="1"/>
</dbReference>
<reference evidence="2 3" key="1">
    <citation type="submission" date="2016-11" db="EMBL/GenBank/DDBJ databases">
        <authorList>
            <person name="Jaros S."/>
            <person name="Januszkiewicz K."/>
            <person name="Wedrychowicz H."/>
        </authorList>
    </citation>
    <scope>NUCLEOTIDE SEQUENCE [LARGE SCALE GENOMIC DNA]</scope>
    <source>
        <strain evidence="2 3">DSM 43832</strain>
    </source>
</reference>
<dbReference type="PANTHER" id="PTHR43194:SF5">
    <property type="entry name" value="PIMELOYL-[ACYL-CARRIER PROTEIN] METHYL ESTER ESTERASE"/>
    <property type="match status" value="1"/>
</dbReference>
<dbReference type="InterPro" id="IPR000073">
    <property type="entry name" value="AB_hydrolase_1"/>
</dbReference>
<dbReference type="Proteomes" id="UP000184363">
    <property type="component" value="Unassembled WGS sequence"/>
</dbReference>
<dbReference type="STRING" id="1848.SAMN05443637_102267"/>
<protein>
    <submittedName>
        <fullName evidence="2">Pimeloyl-ACP methyl ester carboxylesterase</fullName>
    </submittedName>
</protein>
<name>A0A1M6PH29_PSETH</name>
<proteinExistence type="predicted"/>
<dbReference type="OrthoDB" id="4481859at2"/>